<evidence type="ECO:0000313" key="2">
    <source>
        <dbReference type="EMBL" id="KPV47656.1"/>
    </source>
</evidence>
<evidence type="ECO:0000313" key="4">
    <source>
        <dbReference type="Proteomes" id="UP000050320"/>
    </source>
</evidence>
<gene>
    <name evidence="3" type="ORF">AOG54_01600</name>
    <name evidence="2" type="ORF">SE19_00145</name>
</gene>
<dbReference type="GeneID" id="84221741"/>
<dbReference type="PATRIC" id="fig|507754.4.peg.680"/>
<accession>A0A0Q0RNQ1</accession>
<organism evidence="3 4">
    <name type="scientific">Acidiplasma aeolicum</name>
    <dbReference type="NCBI Taxonomy" id="507754"/>
    <lineage>
        <taxon>Archaea</taxon>
        <taxon>Methanobacteriati</taxon>
        <taxon>Thermoplasmatota</taxon>
        <taxon>Thermoplasmata</taxon>
        <taxon>Thermoplasmatales</taxon>
        <taxon>Ferroplasmaceae</taxon>
        <taxon>Acidiplasma</taxon>
    </lineage>
</organism>
<feature type="domain" description="DUF4145" evidence="1">
    <location>
        <begin position="101"/>
        <end position="186"/>
    </location>
</feature>
<keyword evidence="4" id="KW-1185">Reference proteome</keyword>
<proteinExistence type="predicted"/>
<dbReference type="OrthoDB" id="275693at2157"/>
<dbReference type="Pfam" id="PF13643">
    <property type="entry name" value="DUF4145"/>
    <property type="match status" value="1"/>
</dbReference>
<name>A0A0Q0RNQ1_9ARCH</name>
<evidence type="ECO:0000313" key="5">
    <source>
        <dbReference type="Proteomes" id="UP000050515"/>
    </source>
</evidence>
<dbReference type="EMBL" id="LKBG01000275">
    <property type="protein sequence ID" value="KQB33802.1"/>
    <property type="molecule type" value="Genomic_DNA"/>
</dbReference>
<dbReference type="AlphaFoldDB" id="A0A0Q0RNQ1"/>
<dbReference type="Proteomes" id="UP000050320">
    <property type="component" value="Unassembled WGS sequence"/>
</dbReference>
<dbReference type="InterPro" id="IPR025285">
    <property type="entry name" value="DUF4145"/>
</dbReference>
<comment type="caution">
    <text evidence="3">The sequence shown here is derived from an EMBL/GenBank/DDBJ whole genome shotgun (WGS) entry which is preliminary data.</text>
</comment>
<dbReference type="EMBL" id="LJCQ01000019">
    <property type="protein sequence ID" value="KPV47656.1"/>
    <property type="molecule type" value="Genomic_DNA"/>
</dbReference>
<dbReference type="RefSeq" id="WP_048100834.1">
    <property type="nucleotide sequence ID" value="NZ_JBBYJF010000010.1"/>
</dbReference>
<sequence length="225" mass="25490">MVDYIPPKFNENAFNCPHCGVYAHQEWFSGVGYGNLARQYMGDIVDVVGIKGELAGMSVSVCSHCHKEVIWLNENILLPRNLPVPPPPEGTPLEVKNIYIEAGKVLNDSPRASGALMRLALELLLRNIKNNNLPLDDNIKKLVESGIPEQLTKALSILRVNGNDIMHTGEIKILENKDDVLYLFNIFNMIVEDLITWPKKLNEFYKKIPESKRKEIEKNPSKDRN</sequence>
<protein>
    <recommendedName>
        <fullName evidence="1">DUF4145 domain-containing protein</fullName>
    </recommendedName>
</protein>
<reference evidence="2 5" key="1">
    <citation type="submission" date="2015-09" db="EMBL/GenBank/DDBJ databases">
        <title>Draft genome sequence of Acidiplasma aeolicum DSM 18409.</title>
        <authorList>
            <person name="Hemp J."/>
        </authorList>
    </citation>
    <scope>NUCLEOTIDE SEQUENCE [LARGE SCALE GENOMIC DNA]</scope>
    <source>
        <strain evidence="2 5">V</strain>
    </source>
</reference>
<dbReference type="Proteomes" id="UP000050515">
    <property type="component" value="Unassembled WGS sequence"/>
</dbReference>
<reference evidence="3 4" key="2">
    <citation type="submission" date="2015-09" db="EMBL/GenBank/DDBJ databases">
        <title>Heavy metals and arsenic resistance mechanisms in polyextremophilic archaea of the family Ferroplasmaceae.</title>
        <authorList>
            <person name="Bulaev A.G."/>
            <person name="Kanygina A.V."/>
        </authorList>
    </citation>
    <scope>NUCLEOTIDE SEQUENCE [LARGE SCALE GENOMIC DNA]</scope>
    <source>
        <strain evidence="3 4">VT</strain>
    </source>
</reference>
<evidence type="ECO:0000313" key="3">
    <source>
        <dbReference type="EMBL" id="KQB33802.1"/>
    </source>
</evidence>
<evidence type="ECO:0000259" key="1">
    <source>
        <dbReference type="Pfam" id="PF13643"/>
    </source>
</evidence>